<name>A0ABR8UHJ8_9GAMM</name>
<sequence>MVDIANHETGMPHSPGVASEAPVAIRLEFYNLIIPIRVIDRKYPGGWDRCRKDHGLRREASSFGSCCHDGELFRDGAMDPLGFALLLDRWTSLGFKSTRSHRNRKLAADVCLYATFADTPEHPCDWIRIDTENGVAELLPRSRGSCQETYWMTRTEASEKLAAIAKMISLGKADYLEALKADYVNLRREDFLWHFLLQSFATMGRSSGWHGLIGNKANYDRVTFEALDRLTPDAREATLKSVCREAKVRMPDRKAAFLLGCFERINMLGGPLAARDKLLALPGRDAKIRFLKQFPGIGPKYARNIMMDVYHEDFRDSIAVDARIKSILSALGLSLGSYTEEEDFFLGVARSAGLNGWELDRLMYHFKDEFEAAIQDWSQPLPADV</sequence>
<organism evidence="1 2">
    <name type="scientific">Luteimonas colneyensis</name>
    <dbReference type="NCBI Taxonomy" id="2762230"/>
    <lineage>
        <taxon>Bacteria</taxon>
        <taxon>Pseudomonadati</taxon>
        <taxon>Pseudomonadota</taxon>
        <taxon>Gammaproteobacteria</taxon>
        <taxon>Lysobacterales</taxon>
        <taxon>Lysobacteraceae</taxon>
        <taxon>Luteimonas</taxon>
    </lineage>
</organism>
<accession>A0ABR8UHJ8</accession>
<proteinExistence type="predicted"/>
<protein>
    <recommendedName>
        <fullName evidence="3">HhH-GPD domain-containing protein</fullName>
    </recommendedName>
</protein>
<evidence type="ECO:0000313" key="1">
    <source>
        <dbReference type="EMBL" id="MBD7987476.1"/>
    </source>
</evidence>
<dbReference type="EMBL" id="JACSQJ010000002">
    <property type="protein sequence ID" value="MBD7987476.1"/>
    <property type="molecule type" value="Genomic_DNA"/>
</dbReference>
<evidence type="ECO:0000313" key="2">
    <source>
        <dbReference type="Proteomes" id="UP000647183"/>
    </source>
</evidence>
<dbReference type="SUPFAM" id="SSF48150">
    <property type="entry name" value="DNA-glycosylase"/>
    <property type="match status" value="1"/>
</dbReference>
<dbReference type="InterPro" id="IPR011257">
    <property type="entry name" value="DNA_glycosylase"/>
</dbReference>
<gene>
    <name evidence="1" type="ORF">H9645_05480</name>
</gene>
<evidence type="ECO:0008006" key="3">
    <source>
        <dbReference type="Google" id="ProtNLM"/>
    </source>
</evidence>
<comment type="caution">
    <text evidence="1">The sequence shown here is derived from an EMBL/GenBank/DDBJ whole genome shotgun (WGS) entry which is preliminary data.</text>
</comment>
<reference evidence="1 2" key="1">
    <citation type="submission" date="2020-08" db="EMBL/GenBank/DDBJ databases">
        <title>A Genomic Blueprint of the Chicken Gut Microbiome.</title>
        <authorList>
            <person name="Gilroy R."/>
            <person name="Ravi A."/>
            <person name="Getino M."/>
            <person name="Pursley I."/>
            <person name="Horton D.L."/>
            <person name="Alikhan N.-F."/>
            <person name="Baker D."/>
            <person name="Gharbi K."/>
            <person name="Hall N."/>
            <person name="Watson M."/>
            <person name="Adriaenssens E.M."/>
            <person name="Foster-Nyarko E."/>
            <person name="Jarju S."/>
            <person name="Secka A."/>
            <person name="Antonio M."/>
            <person name="Oren A."/>
            <person name="Chaudhuri R."/>
            <person name="La Ragione R.M."/>
            <person name="Hildebrand F."/>
            <person name="Pallen M.J."/>
        </authorList>
    </citation>
    <scope>NUCLEOTIDE SEQUENCE [LARGE SCALE GENOMIC DNA]</scope>
    <source>
        <strain evidence="1 2">Sa2BVA3</strain>
    </source>
</reference>
<keyword evidence="2" id="KW-1185">Reference proteome</keyword>
<dbReference type="Proteomes" id="UP000647183">
    <property type="component" value="Unassembled WGS sequence"/>
</dbReference>
<dbReference type="RefSeq" id="WP_191728713.1">
    <property type="nucleotide sequence ID" value="NZ_JACSQJ010000002.1"/>
</dbReference>